<dbReference type="Proteomes" id="UP001465976">
    <property type="component" value="Unassembled WGS sequence"/>
</dbReference>
<sequence>MRSFSTLLASFLLPISLTSLAIAQKCRQPAEYAAAIQNFGKLLVQSDGVLNGTIPPPWAPDVIGRVDVTTTFIGQELNTDSFSVSSEYFFGLFNEAKNFNTTQIIDSPVNATLVELVIEPPMAYASVIIDFLQRTIDFTLPLQVDFLLRFDKNLLISSYDATVRRFPQASKFILPQLAVKMAEELNVTITPQTNVVKEVIARRAAVDICTLETQFCLGNDKQYDDYDACYQFLTEQVPFGDPWEGGFNNTWCRYIHKNMLKFRPDVHCPHVGPTGGGMCVDRDYIDTVENPPFNESLIASSAGC</sequence>
<evidence type="ECO:0000313" key="3">
    <source>
        <dbReference type="Proteomes" id="UP001465976"/>
    </source>
</evidence>
<dbReference type="EMBL" id="JBAHYK010002824">
    <property type="protein sequence ID" value="KAL0564365.1"/>
    <property type="molecule type" value="Genomic_DNA"/>
</dbReference>
<reference evidence="2 3" key="1">
    <citation type="submission" date="2024-02" db="EMBL/GenBank/DDBJ databases">
        <title>A draft genome for the cacao thread blight pathogen Marasmius crinis-equi.</title>
        <authorList>
            <person name="Cohen S.P."/>
            <person name="Baruah I.K."/>
            <person name="Amoako-Attah I."/>
            <person name="Bukari Y."/>
            <person name="Meinhardt L.W."/>
            <person name="Bailey B.A."/>
        </authorList>
    </citation>
    <scope>NUCLEOTIDE SEQUENCE [LARGE SCALE GENOMIC DNA]</scope>
    <source>
        <strain evidence="2 3">GH-76</strain>
    </source>
</reference>
<organism evidence="2 3">
    <name type="scientific">Marasmius crinis-equi</name>
    <dbReference type="NCBI Taxonomy" id="585013"/>
    <lineage>
        <taxon>Eukaryota</taxon>
        <taxon>Fungi</taxon>
        <taxon>Dikarya</taxon>
        <taxon>Basidiomycota</taxon>
        <taxon>Agaricomycotina</taxon>
        <taxon>Agaricomycetes</taxon>
        <taxon>Agaricomycetidae</taxon>
        <taxon>Agaricales</taxon>
        <taxon>Marasmiineae</taxon>
        <taxon>Marasmiaceae</taxon>
        <taxon>Marasmius</taxon>
    </lineage>
</organism>
<keyword evidence="3" id="KW-1185">Reference proteome</keyword>
<name>A0ABR3ENG7_9AGAR</name>
<evidence type="ECO:0000256" key="1">
    <source>
        <dbReference type="SAM" id="SignalP"/>
    </source>
</evidence>
<protein>
    <submittedName>
        <fullName evidence="2">Uncharacterized protein</fullName>
    </submittedName>
</protein>
<gene>
    <name evidence="2" type="ORF">V5O48_017683</name>
</gene>
<evidence type="ECO:0000313" key="2">
    <source>
        <dbReference type="EMBL" id="KAL0564365.1"/>
    </source>
</evidence>
<feature type="signal peptide" evidence="1">
    <location>
        <begin position="1"/>
        <end position="23"/>
    </location>
</feature>
<proteinExistence type="predicted"/>
<comment type="caution">
    <text evidence="2">The sequence shown here is derived from an EMBL/GenBank/DDBJ whole genome shotgun (WGS) entry which is preliminary data.</text>
</comment>
<feature type="chain" id="PRO_5047444691" evidence="1">
    <location>
        <begin position="24"/>
        <end position="304"/>
    </location>
</feature>
<keyword evidence="1" id="KW-0732">Signal</keyword>
<accession>A0ABR3ENG7</accession>